<feature type="transmembrane region" description="Helical" evidence="1">
    <location>
        <begin position="21"/>
        <end position="42"/>
    </location>
</feature>
<keyword evidence="1" id="KW-1133">Transmembrane helix</keyword>
<keyword evidence="1" id="KW-0472">Membrane</keyword>
<evidence type="ECO:0000313" key="3">
    <source>
        <dbReference type="Proteomes" id="UP000682843"/>
    </source>
</evidence>
<sequence length="71" mass="7743">MSEQIGRQRSSGPSRRTLWQIFAMPLVLGILSTVGLISALVGDGAWDALSWLTLGVPILLCAYFLRSAKPR</sequence>
<protein>
    <submittedName>
        <fullName evidence="2">Uncharacterized protein</fullName>
    </submittedName>
</protein>
<reference evidence="2 3" key="1">
    <citation type="submission" date="2019-02" db="EMBL/GenBank/DDBJ databases">
        <title>Emended description of the genus Rhodopseudomonas and description of Rhodopseudomonas albus sp. nov., a non-phototrophic, heavy-metal-tolerant bacterium isolated from garden soil.</title>
        <authorList>
            <person name="Bao Z."/>
            <person name="Cao W.W."/>
            <person name="Sato Y."/>
            <person name="Nishizawa T."/>
            <person name="Zhao J."/>
            <person name="Guo Y."/>
            <person name="Ohta H."/>
        </authorList>
    </citation>
    <scope>NUCLEOTIDE SEQUENCE [LARGE SCALE GENOMIC DNA]</scope>
    <source>
        <strain evidence="2 3">SK50-23</strain>
    </source>
</reference>
<evidence type="ECO:0000256" key="1">
    <source>
        <dbReference type="SAM" id="Phobius"/>
    </source>
</evidence>
<name>A0ABX8AHQ2_9BRAD</name>
<keyword evidence="3" id="KW-1185">Reference proteome</keyword>
<evidence type="ECO:0000313" key="2">
    <source>
        <dbReference type="EMBL" id="QUS41920.1"/>
    </source>
</evidence>
<gene>
    <name evidence="2" type="ORF">RPMA_26100</name>
</gene>
<dbReference type="RefSeq" id="WP_211910651.1">
    <property type="nucleotide sequence ID" value="NZ_CP036498.1"/>
</dbReference>
<proteinExistence type="predicted"/>
<dbReference type="Proteomes" id="UP000682843">
    <property type="component" value="Chromosome"/>
</dbReference>
<feature type="transmembrane region" description="Helical" evidence="1">
    <location>
        <begin position="48"/>
        <end position="65"/>
    </location>
</feature>
<dbReference type="EMBL" id="CP036498">
    <property type="protein sequence ID" value="QUS41920.1"/>
    <property type="molecule type" value="Genomic_DNA"/>
</dbReference>
<organism evidence="2 3">
    <name type="scientific">Tardiphaga alba</name>
    <dbReference type="NCBI Taxonomy" id="340268"/>
    <lineage>
        <taxon>Bacteria</taxon>
        <taxon>Pseudomonadati</taxon>
        <taxon>Pseudomonadota</taxon>
        <taxon>Alphaproteobacteria</taxon>
        <taxon>Hyphomicrobiales</taxon>
        <taxon>Nitrobacteraceae</taxon>
        <taxon>Tardiphaga</taxon>
    </lineage>
</organism>
<keyword evidence="1" id="KW-0812">Transmembrane</keyword>
<accession>A0ABX8AHQ2</accession>